<evidence type="ECO:0000313" key="2">
    <source>
        <dbReference type="Proteomes" id="UP001595867"/>
    </source>
</evidence>
<dbReference type="Proteomes" id="UP001595867">
    <property type="component" value="Unassembled WGS sequence"/>
</dbReference>
<protein>
    <recommendedName>
        <fullName evidence="3">Tetratricopeptide repeat protein</fullName>
    </recommendedName>
</protein>
<gene>
    <name evidence="1" type="ORF">ACFO0C_36665</name>
</gene>
<sequence>MSRSASLALAHVMAHCGGSSAEAVAFAAGAIRESPADPEPYELLAELRRTSPGEVAAAVESPGDLWQFVVGSYLSFLDGEMDTAAGWLGSVIGYRPTVAWASAPWFSDERFLGGLTAAGLADASLTITEYHTDLDTDTVREHLGPWFRAIEVVCDREPSAEAMARMAILLRFSGRTDESLALCDRADSVERVMFTEVVRAGTWRRLGNRRENAAALRRALLLDPTNWSLFLDLADLAAEDGDFGAAADLAGQGLVHEPEEVVLRAAGAAYRVRATGSVADLDLLLELAPQVSHAGYRNGLIACALGREDLPADRVEAVRAVTGAGRRGGSGR</sequence>
<dbReference type="EMBL" id="JBHSBL010000024">
    <property type="protein sequence ID" value="MFC4070496.1"/>
    <property type="molecule type" value="Genomic_DNA"/>
</dbReference>
<dbReference type="InterPro" id="IPR011990">
    <property type="entry name" value="TPR-like_helical_dom_sf"/>
</dbReference>
<evidence type="ECO:0008006" key="3">
    <source>
        <dbReference type="Google" id="ProtNLM"/>
    </source>
</evidence>
<reference evidence="2" key="1">
    <citation type="journal article" date="2019" name="Int. J. Syst. Evol. Microbiol.">
        <title>The Global Catalogue of Microorganisms (GCM) 10K type strain sequencing project: providing services to taxonomists for standard genome sequencing and annotation.</title>
        <authorList>
            <consortium name="The Broad Institute Genomics Platform"/>
            <consortium name="The Broad Institute Genome Sequencing Center for Infectious Disease"/>
            <person name="Wu L."/>
            <person name="Ma J."/>
        </authorList>
    </citation>
    <scope>NUCLEOTIDE SEQUENCE [LARGE SCALE GENOMIC DNA]</scope>
    <source>
        <strain evidence="2">TBRC 5832</strain>
    </source>
</reference>
<proteinExistence type="predicted"/>
<organism evidence="1 2">
    <name type="scientific">Actinoplanes subglobosus</name>
    <dbReference type="NCBI Taxonomy" id="1547892"/>
    <lineage>
        <taxon>Bacteria</taxon>
        <taxon>Bacillati</taxon>
        <taxon>Actinomycetota</taxon>
        <taxon>Actinomycetes</taxon>
        <taxon>Micromonosporales</taxon>
        <taxon>Micromonosporaceae</taxon>
        <taxon>Actinoplanes</taxon>
    </lineage>
</organism>
<comment type="caution">
    <text evidence="1">The sequence shown here is derived from an EMBL/GenBank/DDBJ whole genome shotgun (WGS) entry which is preliminary data.</text>
</comment>
<accession>A0ABV8J4M5</accession>
<evidence type="ECO:0000313" key="1">
    <source>
        <dbReference type="EMBL" id="MFC4070496.1"/>
    </source>
</evidence>
<name>A0ABV8J4M5_9ACTN</name>
<dbReference type="RefSeq" id="WP_378071373.1">
    <property type="nucleotide sequence ID" value="NZ_JBHSBL010000024.1"/>
</dbReference>
<dbReference type="SUPFAM" id="SSF48452">
    <property type="entry name" value="TPR-like"/>
    <property type="match status" value="1"/>
</dbReference>
<dbReference type="Gene3D" id="1.25.40.10">
    <property type="entry name" value="Tetratricopeptide repeat domain"/>
    <property type="match status" value="1"/>
</dbReference>
<keyword evidence="2" id="KW-1185">Reference proteome</keyword>